<dbReference type="EMBL" id="JBBMEI010000060">
    <property type="protein sequence ID" value="MEQ2359602.1"/>
    <property type="molecule type" value="Genomic_DNA"/>
</dbReference>
<evidence type="ECO:0000313" key="4">
    <source>
        <dbReference type="Proteomes" id="UP001446032"/>
    </source>
</evidence>
<feature type="chain" id="PRO_5045531875" evidence="2">
    <location>
        <begin position="21"/>
        <end position="3848"/>
    </location>
</feature>
<keyword evidence="4" id="KW-1185">Reference proteome</keyword>
<feature type="compositionally biased region" description="Low complexity" evidence="1">
    <location>
        <begin position="41"/>
        <end position="82"/>
    </location>
</feature>
<gene>
    <name evidence="3" type="ORF">WMO75_14975</name>
</gene>
<dbReference type="Proteomes" id="UP001446032">
    <property type="component" value="Unassembled WGS sequence"/>
</dbReference>
<protein>
    <submittedName>
        <fullName evidence="3">Uncharacterized protein</fullName>
    </submittedName>
</protein>
<evidence type="ECO:0000256" key="2">
    <source>
        <dbReference type="SAM" id="SignalP"/>
    </source>
</evidence>
<dbReference type="Gene3D" id="2.160.20.110">
    <property type="match status" value="2"/>
</dbReference>
<reference evidence="3 4" key="1">
    <citation type="submission" date="2024-03" db="EMBL/GenBank/DDBJ databases">
        <title>Human intestinal bacterial collection.</title>
        <authorList>
            <person name="Pauvert C."/>
            <person name="Hitch T.C.A."/>
            <person name="Clavel T."/>
        </authorList>
    </citation>
    <scope>NUCLEOTIDE SEQUENCE [LARGE SCALE GENOMIC DNA]</scope>
    <source>
        <strain evidence="3 4">CLA-AA-H95</strain>
    </source>
</reference>
<accession>A0ABV1AP57</accession>
<evidence type="ECO:0000313" key="3">
    <source>
        <dbReference type="EMBL" id="MEQ2359602.1"/>
    </source>
</evidence>
<feature type="compositionally biased region" description="Acidic residues" evidence="1">
    <location>
        <begin position="83"/>
        <end position="126"/>
    </location>
</feature>
<feature type="compositionally biased region" description="Polar residues" evidence="1">
    <location>
        <begin position="245"/>
        <end position="265"/>
    </location>
</feature>
<feature type="region of interest" description="Disordered" evidence="1">
    <location>
        <begin position="237"/>
        <end position="299"/>
    </location>
</feature>
<dbReference type="RefSeq" id="WP_349078350.1">
    <property type="nucleotide sequence ID" value="NZ_JBBMEI010000060.1"/>
</dbReference>
<keyword evidence="2" id="KW-0732">Signal</keyword>
<proteinExistence type="predicted"/>
<evidence type="ECO:0000256" key="1">
    <source>
        <dbReference type="SAM" id="MobiDB-lite"/>
    </source>
</evidence>
<comment type="caution">
    <text evidence="3">The sequence shown here is derived from an EMBL/GenBank/DDBJ whole genome shotgun (WGS) entry which is preliminary data.</text>
</comment>
<name>A0ABV1AP57_9FIRM</name>
<feature type="region of interest" description="Disordered" evidence="1">
    <location>
        <begin position="33"/>
        <end position="141"/>
    </location>
</feature>
<sequence length="3848" mass="409668">MKKYKQVLAAFVAMNLTVYVMPTGIVKISASVESQEDKNTTETALSAESENAAAGESENTVSVGMTENTEAATASEEGTSESAETEDDTDFFDTDVEITEDDTDNSEDTSDIDQSEISVSEEEDMFSDGTQSGTDSVADVQEKEVPTVQAAVTGKLHLEQLKHYDANTKTMTLFDATDLILLSNCDQSEVQNITVLFNNSGDWDVTAKANIKANTDISDHMNGTTVAAVNDEENLQEAVAETESTESVEIQNNGEETDTEIQNVTEAELEDTADEQNITESSSAASANEDSEGAGEALETSEKFITQQEYSYQGIGDATNPFQGKISGTAPATLRVDHSFFGGLSSIATVGMYDNASLTITWCGDGSMPMMAEVYQFDTMSDGSISHVLPVKVNGASSATMGSLLGTVQGVAGHTLNIGSGITYGTNINATSATGNTGLICNTLSSGTICIRDGYTYPNGSTENKVSITSTAGSAGGVVGVMENGTELDIETTLRFDNVTVTATAGNAGGLAGKLSDNAVINIKQNLSFSNTVTIEGSANAGGLTGVMANEGAKANNGAKIITSAGAAVNFESTTVSSSAGAAGGLAGTMAFDTKLQTDGTAAITLTSMTIEGGTAAGGVSGKVDNVTSENLNGNVTVAEPSVGGSKSGAQAGGFIGNYTLNKEVVENDQTLPDKVVINAPTVFVHGNQSPGGGNAGGYFGILNLQGAIQYTIGNSEENNKFQFQSTYKKKGGNAEGYGAIAGQLTTSAKESTLLIQNFKVTSNFTSGSDRPRYHGGLIGRTGDDTESKATYLEVKNVEVTISLPHAGEYFGGITAYLTKKSILKAEDVTVSTNGSDNSLWEGAGILGYAGQGSVLELSGITDLTDVKFQGRYQVAQIVRYNNCGLIYATGDGNGKGWTYKRSNFTSYSSAVNDIGNYGQIIRLNADNTLTTGLSSNLITITKEHQVKLGKTENWSDAISLSSADDFALLSIAMNSRGYFSADSSITNFNWTSLYAKNITLTADIDLSGTGITGLSRDAGDETVYTGTFSGGTDKHTLTLGIGETFGYQNAQAAGEGAEGCGKVYAYGDFHKCQGLFAKVRSSASGGFNNLVLAGKIHVSNAGNAIEAGGIAAEATYAITQGIIVQETILADAPNGSNSVSVGGFFGTATGNLTLDNKTQGSSTITIQNVAKAAETRVFAGGVIGRVDSGTFKLRCKSLTVGGRITSDAKEYAYVGGLVGIIKNANSTQDANHWMEIKNVTFDEFKIDAPNATKMCGGLFGSIWSHVGVYFMGEDDNNDGTDTKLKVQRAEINAPKAENVGGLAYRSSGIWEIRSYGIDMQNLKIKAGKNVGLLVCRGEKGTEKIDGTNTELGALYLNTTKYWDDGTEFAYRIGSGVDINVTTSGAFDEFVAYTAASADSITKNGENGVVSIATKASGADNWVGVDAEECTTYINRTVYGQQHQTNGCSRYYYDLKRCIDKANKDSKKVDGYIDTSEELLLWSVYRYTWTNISYFFNKEGNKYNISDITNSTTIGGASEKITLDMKKYSYYPIDLDSNITVQNAIIKFHNEEIEGFENSKTNKSTAADSDASRTQHYTMHCGLFLNHLNDSDAKMTVNVSDVTFSGSVGKVNNNSGSGVLFAGNVRGNKKENATCEAEVTIDDICFENLKVTNCRTEYAPLLINTIGNYTTLTVNGITNSYESKNAVASSLIGNVGSADGVQINLSFLNISLPDHAVGEGGIFTHATLLESFKHNGSSSVATYNFYQADDRENGSYKHRNVTYGKEISASSEYTNLQNWYYDEKLHGTDDGIIKDGTNSNSVDFFGYLPYVCAGYNETQLAHEIKVNQRVADIVKGCGTYGHPYNITTEGQMMIISEYLSTGMARKDWRVTITSNQRAFCTGQNDSTYDVTYQFNGSQWKQVRNIGTQGASVWEEVSDAEPLENEVILQYMLNAYYDIVGTKQNDGTYQMSLTNFGGFGSNDTWPFRGVLTSTNESGTKLVLEGATTGNGLIPYSYGSVVKNLTVSYEGTGKTLTYDGTKTSDYYQNACFGGVIGCVLGGDNIIDNVSITMVDSWLTVTGTKKHLIPVGGYVGSVCGGGVIFRGMGNGTSAKTGLTDTMLSGDAVSVDASAKKSMYVNPYVGRVLDGFAFNESGIVLDNTDKNYKINQLDTDNTGSISTTISTTGTTTTVKDAQGLLLLSAAVNSGAVSGGSSNAYSTQTNGGNKTAGTYKFQFGGKYGKVRKASYSHIGKTGTDGDENLAKSDDQSIPGTTNLPYLLSKYGNEDSFKICSASATINLKQGNYDMTAYGSGYQGIAARYVSNAIVNATVSDAKGIVPELASMDGNGSTLILDTTVKEYADDDFHSASIGGVFNLLRPGKTTTISNLTLQGSNSTGTVSGGVALKYYTAEGEEIESPSDDWDTYKSNVGVGGFAGTTASISASESTSTANIKFDQVTVRNMHIKGSVDAGGLLGSSGKSAPTTKPVGYTASKNIACLLEPTMNNRTSVGVQITNSQYNNIVVEAANSAGGFVGYVDSQDNTSVISSLNITQQNYVVGRSSKIGKADNTTTYAGGTFGYIRTQIKINTDENTDEAVMQGVTSAAGECAGGFIGKIDNKRYQIRKAVVKGSDAEPNGIISVKSRTGYAGGLVGRANGTDDSCEFQNCRADTIAINVSDLTGGESTIGGDGGIVGRIQGAEVTISDCEVQKTSIAGGKSGGVVGVVGNTAVTVKLQNCVVNGTEDQKYKITGEETAGGMIGLSTAPNKKIQMKQCEVSNMKMISNKWGCGGMLGDVDWAANLDTLYLFDCAVEDSEIQGTTNDTTAGGFTGDIRGNLTASNLLLNNTSIHCTQSNKVGMVIGLVDSKTGAISVAGLSIQNAEAYYKNGGKKNSVTQLYGVINNDSNVANTIKNKSYIAFADYSGAALGAQSVGDGKTDKLLAIPEKTNDTDTAETPVKPYVVTSPKSTAYVSTKGTATTPAKQFYLYGDGASWKTNGSNFTVKAEEIYNDYNNTGSANAGLYKYADTGITTFEFSKMISTYNANQSTKANSDFPVLQITGNDATEISKYLDIVTNGGFSRANALNTSENAHVTARADVYSYDTTSRKFIRKPSETSSLRISRNSTGALSFNTSSEYDNTRDRFTLLMVTFTETDINGTVHKYNVMVPVVVRRMLELDFSATLSYGTNFQSSTYERLERHVLESFGSSITAYLKYTYNSEKETFTDYGWQSYINGGGDVTESLDKKIVFSQGTDVKLPAGTQLSLVDCTNGKVYYYRVPDNSSLTVAEANKIAMSEFRASDRTAYQAPSIGELMGAVAESSENGTFIKVDQNGKPEDIEVSDGTKYPKPTVKIKNQDGTYSYYRLAQGTETGGYNIKVADSSLKTGTKSAVSEEYYLVVTVPKGTNSGLLNGSIQTEVTDKIPHNINYRTKKKGNWTEDDHGGTASTYVISSGYTHSVKEENITDLAKKISASDSTMKVDVVDTIMFPNTQTYNSYDELYQRFVGGIQNTVNGKTLGQQFPSGSSGTAKFYVYTGSGTSRVYYQYTNGSWSVASGETSATEYAWVSNNGTMELPLSTDGTIENAISLQGVRDRVKGTAGSSTFYVELKMDVNIPTSGLNAIPESKIEDGKSLPTDFTKLTYSSQLSTEKQSITYSTNRALAPGTQTAYYRDAPVGAKLTYEADQISQLGINLLDLQYLDASQESSLIDTTAVYDLSAMKDLDKELQNSRGIRFTLSLMPKNTSGSLEEYQNALADAKDYLDVELKSKDSGTVEYTVGTNGEAGSWSWTVPKETYWKDDNVRTDSVFNGSILTQAIRLKVKIDNVEDKSHMYSNYKVFLQAEVLGSSATTVVSGTQQDDNIIYTLAKIKPEFLQ</sequence>
<organism evidence="3 4">
    <name type="scientific">Blautia intestinihominis</name>
    <dbReference type="NCBI Taxonomy" id="3133152"/>
    <lineage>
        <taxon>Bacteria</taxon>
        <taxon>Bacillati</taxon>
        <taxon>Bacillota</taxon>
        <taxon>Clostridia</taxon>
        <taxon>Lachnospirales</taxon>
        <taxon>Lachnospiraceae</taxon>
        <taxon>Blautia</taxon>
    </lineage>
</organism>
<feature type="signal peptide" evidence="2">
    <location>
        <begin position="1"/>
        <end position="20"/>
    </location>
</feature>